<evidence type="ECO:0000313" key="1">
    <source>
        <dbReference type="EMBL" id="QPK78286.1"/>
    </source>
</evidence>
<dbReference type="AlphaFoldDB" id="A0A7T0P9T6"/>
<organism evidence="1 2">
    <name type="scientific">Corynebacterium lizhenjunii</name>
    <dbReference type="NCBI Taxonomy" id="2709394"/>
    <lineage>
        <taxon>Bacteria</taxon>
        <taxon>Bacillati</taxon>
        <taxon>Actinomycetota</taxon>
        <taxon>Actinomycetes</taxon>
        <taxon>Mycobacteriales</taxon>
        <taxon>Corynebacteriaceae</taxon>
        <taxon>Corynebacterium</taxon>
    </lineage>
</organism>
<protein>
    <submittedName>
        <fullName evidence="1">Uncharacterized protein</fullName>
    </submittedName>
</protein>
<reference evidence="1 2" key="1">
    <citation type="submission" date="2020-11" db="EMBL/GenBank/DDBJ databases">
        <title>Corynebacterium sp. ZJ-599.</title>
        <authorList>
            <person name="Zhou J."/>
        </authorList>
    </citation>
    <scope>NUCLEOTIDE SEQUENCE [LARGE SCALE GENOMIC DNA]</scope>
    <source>
        <strain evidence="1 2">ZJ-599</strain>
    </source>
</reference>
<keyword evidence="2" id="KW-1185">Reference proteome</keyword>
<proteinExistence type="predicted"/>
<dbReference type="EMBL" id="CP064954">
    <property type="protein sequence ID" value="QPK78286.1"/>
    <property type="molecule type" value="Genomic_DNA"/>
</dbReference>
<dbReference type="Proteomes" id="UP000594681">
    <property type="component" value="Chromosome"/>
</dbReference>
<dbReference type="RefSeq" id="WP_165006401.1">
    <property type="nucleotide sequence ID" value="NZ_CP064954.1"/>
</dbReference>
<name>A0A7T0P9T6_9CORY</name>
<evidence type="ECO:0000313" key="2">
    <source>
        <dbReference type="Proteomes" id="UP000594681"/>
    </source>
</evidence>
<accession>A0A7T0P9T6</accession>
<sequence>MNHNEPWMRPPLTPAQQEQLDYYATRALAIFEAVGVIPEYLAQMLEHRSYDQIELAMAIQMEVFWDYMFDYSSPHITRDGTPCIAESIQINSLEDDAKIIINIDNQPISKVVKRIQDMPRIMEEIENGNQ</sequence>
<dbReference type="KEGG" id="cliz:G7Y31_06765"/>
<gene>
    <name evidence="1" type="ORF">G7Y31_06765</name>
</gene>